<comment type="caution">
    <text evidence="5">The sequence shown here is derived from an EMBL/GenBank/DDBJ whole genome shotgun (WGS) entry which is preliminary data.</text>
</comment>
<evidence type="ECO:0000313" key="5">
    <source>
        <dbReference type="EMBL" id="RXN91259.1"/>
    </source>
</evidence>
<dbReference type="InterPro" id="IPR011711">
    <property type="entry name" value="GntR_C"/>
</dbReference>
<keyword evidence="6" id="KW-1185">Reference proteome</keyword>
<evidence type="ECO:0000256" key="3">
    <source>
        <dbReference type="ARBA" id="ARBA00023163"/>
    </source>
</evidence>
<gene>
    <name evidence="5" type="ORF">C7R54_08770</name>
</gene>
<dbReference type="InterPro" id="IPR036390">
    <property type="entry name" value="WH_DNA-bd_sf"/>
</dbReference>
<dbReference type="InterPro" id="IPR036388">
    <property type="entry name" value="WH-like_DNA-bd_sf"/>
</dbReference>
<dbReference type="Pfam" id="PF07729">
    <property type="entry name" value="FCD"/>
    <property type="match status" value="1"/>
</dbReference>
<dbReference type="Pfam" id="PF00392">
    <property type="entry name" value="GntR"/>
    <property type="match status" value="1"/>
</dbReference>
<dbReference type="PANTHER" id="PTHR43537:SF41">
    <property type="entry name" value="TRANSCRIPTIONAL REGULATORY PROTEIN"/>
    <property type="match status" value="1"/>
</dbReference>
<dbReference type="Gene3D" id="1.20.120.530">
    <property type="entry name" value="GntR ligand-binding domain-like"/>
    <property type="match status" value="1"/>
</dbReference>
<dbReference type="OrthoDB" id="9799812at2"/>
<dbReference type="GO" id="GO:0003677">
    <property type="term" value="F:DNA binding"/>
    <property type="evidence" value="ECO:0007669"/>
    <property type="project" value="UniProtKB-KW"/>
</dbReference>
<evidence type="ECO:0000256" key="1">
    <source>
        <dbReference type="ARBA" id="ARBA00023015"/>
    </source>
</evidence>
<accession>A0A4V1MSE1</accession>
<keyword evidence="1" id="KW-0805">Transcription regulation</keyword>
<sequence length="217" mass="24733">MRASSNTSQALHQTIRDTLREEILAGALPGGTQLRQDALAQRFNASRLPVREALKQLESEGLVTYQMHRGAVVASMDLEQLCELLDIRVALECHAARLAVPNMVERDFTAMERILTEYSAAASVAQWAEYNRQFHLALSAPANNRRLLRLIEEYCLNTDRYMHVAMSQVMGKEQPQRDHYRLLEYCRKRDAARVAALLESHILDTRRELMASVRGAR</sequence>
<dbReference type="RefSeq" id="WP_129149812.1">
    <property type="nucleotide sequence ID" value="NZ_JBHSDO010000013.1"/>
</dbReference>
<evidence type="ECO:0000313" key="6">
    <source>
        <dbReference type="Proteomes" id="UP000290849"/>
    </source>
</evidence>
<dbReference type="Proteomes" id="UP000290849">
    <property type="component" value="Unassembled WGS sequence"/>
</dbReference>
<dbReference type="Gene3D" id="1.10.10.10">
    <property type="entry name" value="Winged helix-like DNA-binding domain superfamily/Winged helix DNA-binding domain"/>
    <property type="match status" value="1"/>
</dbReference>
<protein>
    <submittedName>
        <fullName evidence="5">GntR family transcriptional regulator</fullName>
    </submittedName>
</protein>
<keyword evidence="2" id="KW-0238">DNA-binding</keyword>
<dbReference type="AlphaFoldDB" id="A0A4V1MSE1"/>
<keyword evidence="3" id="KW-0804">Transcription</keyword>
<name>A0A4V1MSE1_9BURK</name>
<dbReference type="EMBL" id="PYAL01000002">
    <property type="protein sequence ID" value="RXN91259.1"/>
    <property type="molecule type" value="Genomic_DNA"/>
</dbReference>
<evidence type="ECO:0000256" key="2">
    <source>
        <dbReference type="ARBA" id="ARBA00023125"/>
    </source>
</evidence>
<organism evidence="5 6">
    <name type="scientific">Achromobacter aloeverae</name>
    <dbReference type="NCBI Taxonomy" id="1750518"/>
    <lineage>
        <taxon>Bacteria</taxon>
        <taxon>Pseudomonadati</taxon>
        <taxon>Pseudomonadota</taxon>
        <taxon>Betaproteobacteria</taxon>
        <taxon>Burkholderiales</taxon>
        <taxon>Alcaligenaceae</taxon>
        <taxon>Achromobacter</taxon>
    </lineage>
</organism>
<dbReference type="PANTHER" id="PTHR43537">
    <property type="entry name" value="TRANSCRIPTIONAL REGULATOR, GNTR FAMILY"/>
    <property type="match status" value="1"/>
</dbReference>
<dbReference type="SMART" id="SM00895">
    <property type="entry name" value="FCD"/>
    <property type="match status" value="1"/>
</dbReference>
<dbReference type="SUPFAM" id="SSF48008">
    <property type="entry name" value="GntR ligand-binding domain-like"/>
    <property type="match status" value="1"/>
</dbReference>
<dbReference type="CDD" id="cd07377">
    <property type="entry name" value="WHTH_GntR"/>
    <property type="match status" value="1"/>
</dbReference>
<dbReference type="InterPro" id="IPR000524">
    <property type="entry name" value="Tscrpt_reg_HTH_GntR"/>
</dbReference>
<evidence type="ECO:0000259" key="4">
    <source>
        <dbReference type="PROSITE" id="PS50949"/>
    </source>
</evidence>
<feature type="domain" description="HTH gntR-type" evidence="4">
    <location>
        <begin position="9"/>
        <end position="76"/>
    </location>
</feature>
<dbReference type="InterPro" id="IPR008920">
    <property type="entry name" value="TF_FadR/GntR_C"/>
</dbReference>
<dbReference type="PRINTS" id="PR00035">
    <property type="entry name" value="HTHGNTR"/>
</dbReference>
<proteinExistence type="predicted"/>
<reference evidence="5 6" key="1">
    <citation type="journal article" date="2017" name="Int. J. Syst. Evol. Microbiol.">
        <title>Achromobacter aloeverae sp. nov., isolated from the root of Aloe vera (L.) Burm.f.</title>
        <authorList>
            <person name="Kuncharoen N."/>
            <person name="Muramatsu Y."/>
            <person name="Shibata C."/>
            <person name="Kamakura Y."/>
            <person name="Nakagawa Y."/>
            <person name="Tanasupawat S."/>
        </authorList>
    </citation>
    <scope>NUCLEOTIDE SEQUENCE [LARGE SCALE GENOMIC DNA]</scope>
    <source>
        <strain evidence="5 6">AVA-1</strain>
    </source>
</reference>
<dbReference type="GO" id="GO:0003700">
    <property type="term" value="F:DNA-binding transcription factor activity"/>
    <property type="evidence" value="ECO:0007669"/>
    <property type="project" value="InterPro"/>
</dbReference>
<dbReference type="PROSITE" id="PS50949">
    <property type="entry name" value="HTH_GNTR"/>
    <property type="match status" value="1"/>
</dbReference>
<dbReference type="SUPFAM" id="SSF46785">
    <property type="entry name" value="Winged helix' DNA-binding domain"/>
    <property type="match status" value="1"/>
</dbReference>
<dbReference type="SMART" id="SM00345">
    <property type="entry name" value="HTH_GNTR"/>
    <property type="match status" value="1"/>
</dbReference>